<feature type="domain" description="DUF5801" evidence="1">
    <location>
        <begin position="7"/>
        <end position="116"/>
    </location>
</feature>
<protein>
    <recommendedName>
        <fullName evidence="1">DUF5801 domain-containing protein</fullName>
    </recommendedName>
</protein>
<evidence type="ECO:0000313" key="3">
    <source>
        <dbReference type="Proteomes" id="UP000675653"/>
    </source>
</evidence>
<comment type="caution">
    <text evidence="2">The sequence shown here is derived from an EMBL/GenBank/DDBJ whole genome shotgun (WGS) entry which is preliminary data.</text>
</comment>
<dbReference type="InterPro" id="IPR043824">
    <property type="entry name" value="DUF5801"/>
</dbReference>
<sequence length="275" mass="28149">AAVSTMSFSVAHGSDALDPSSLGFDITAIQGTLTGLTSHGNPVTFSLDANGQLVGTAGGQVVLRAELSLVDNNGNWSVTAKVTLTGELDHKGSESLKLPLAVTLTDQDGDSVGTTLPLTIVDGKAPSFIAGTGVTLDEGGLTGSNSLSQTGHFDVQAGSDRVAEVAFADASEQPVLTALGKPVQYELVDGDPAIPGSQLLKGYVMVDGQRVEVFEVTLSGSLDQAGKNGFDYQVTLYQGLHQGGNAVTELPIKVIVNDYDKAGGNNDSTSGTLNI</sequence>
<proteinExistence type="predicted"/>
<dbReference type="Pfam" id="PF19116">
    <property type="entry name" value="DUF5801"/>
    <property type="match status" value="1"/>
</dbReference>
<name>A0ABS5GWF3_9GAMM</name>
<dbReference type="RefSeq" id="WP_212514843.1">
    <property type="nucleotide sequence ID" value="NZ_CAWQDX010000123.1"/>
</dbReference>
<reference evidence="2 3" key="1">
    <citation type="submission" date="2021-04" db="EMBL/GenBank/DDBJ databases">
        <title>Draft Genome of Aeromonas popoffii ID682, isolated from a natural water source in Idaho.</title>
        <authorList>
            <person name="Testerman T."/>
            <person name="Graf J."/>
        </authorList>
    </citation>
    <scope>NUCLEOTIDE SEQUENCE [LARGE SCALE GENOMIC DNA]</scope>
    <source>
        <strain evidence="2 3">ID682</strain>
    </source>
</reference>
<feature type="non-terminal residue" evidence="2">
    <location>
        <position position="275"/>
    </location>
</feature>
<gene>
    <name evidence="2" type="ORF">KAT72_21365</name>
</gene>
<accession>A0ABS5GWF3</accession>
<dbReference type="Proteomes" id="UP000675653">
    <property type="component" value="Unassembled WGS sequence"/>
</dbReference>
<feature type="non-terminal residue" evidence="2">
    <location>
        <position position="1"/>
    </location>
</feature>
<organism evidence="2 3">
    <name type="scientific">Aeromonas popoffii</name>
    <dbReference type="NCBI Taxonomy" id="70856"/>
    <lineage>
        <taxon>Bacteria</taxon>
        <taxon>Pseudomonadati</taxon>
        <taxon>Pseudomonadota</taxon>
        <taxon>Gammaproteobacteria</taxon>
        <taxon>Aeromonadales</taxon>
        <taxon>Aeromonadaceae</taxon>
        <taxon>Aeromonas</taxon>
    </lineage>
</organism>
<dbReference type="EMBL" id="JAGRZL010000094">
    <property type="protein sequence ID" value="MBR7631470.1"/>
    <property type="molecule type" value="Genomic_DNA"/>
</dbReference>
<keyword evidence="3" id="KW-1185">Reference proteome</keyword>
<evidence type="ECO:0000313" key="2">
    <source>
        <dbReference type="EMBL" id="MBR7631470.1"/>
    </source>
</evidence>
<evidence type="ECO:0000259" key="1">
    <source>
        <dbReference type="Pfam" id="PF19116"/>
    </source>
</evidence>